<dbReference type="EMBL" id="JAVRRG010000027">
    <property type="protein sequence ID" value="KAK5095560.1"/>
    <property type="molecule type" value="Genomic_DNA"/>
</dbReference>
<organism evidence="1 2">
    <name type="scientific">Lithohypha guttulata</name>
    <dbReference type="NCBI Taxonomy" id="1690604"/>
    <lineage>
        <taxon>Eukaryota</taxon>
        <taxon>Fungi</taxon>
        <taxon>Dikarya</taxon>
        <taxon>Ascomycota</taxon>
        <taxon>Pezizomycotina</taxon>
        <taxon>Eurotiomycetes</taxon>
        <taxon>Chaetothyriomycetidae</taxon>
        <taxon>Chaetothyriales</taxon>
        <taxon>Trichomeriaceae</taxon>
        <taxon>Lithohypha</taxon>
    </lineage>
</organism>
<accession>A0ABR0KG65</accession>
<proteinExistence type="predicted"/>
<evidence type="ECO:0000313" key="1">
    <source>
        <dbReference type="EMBL" id="KAK5095560.1"/>
    </source>
</evidence>
<evidence type="ECO:0008006" key="3">
    <source>
        <dbReference type="Google" id="ProtNLM"/>
    </source>
</evidence>
<sequence length="560" mass="63712">MAIHFLDLETEVILIILEFLHDASPRSSKAVLLTNKFLNSAARLIRDRQKTLTLTNSIEQSLSCHQWTHDDSTLSNLRHLKVEKPPDSDSTFQGHSPDHAEYKDFVESIKPFNKLVSRLQSLKSLTWNAGPVTHTLLQTLHKHHPKAVLKIFCFDRWDSSLDHLDESETALSIYPTLKCFRASGGVSFRGHFGMPPQYSFAAFKSIVANSQSISYAGILLPNYIAQVEFLQSEEDLLKVSTTRKKCRSLKALTLDAPMLQLSKDLLIELDKYIEISNLESVKLSRGLPEVGYFEHAATMLPNLKDVSWNFSAIRGDHPTQIPLLKAANDYILTCAPLRTLSLWGWTRVISLPDLINRHGQTLTSLHLHEREEPRHTADLVSLGVDDEDRERSLSLLDVQLIKRNCPNLQDLSIDVARHGGFDLQEGSNISQLLDELADSGSQLRKLQIYFTTDGLAALFHPQSGSGNSSDDEESQSYTTNLELVLQKYVRSIWSRLYSGTSTGERLLDVKFGEWESTFWRQSRFRNGSVINMSDVRRYFEVRPHERDDHVGECEIRMRKK</sequence>
<protein>
    <recommendedName>
        <fullName evidence="3">F-box domain-containing protein</fullName>
    </recommendedName>
</protein>
<comment type="caution">
    <text evidence="1">The sequence shown here is derived from an EMBL/GenBank/DDBJ whole genome shotgun (WGS) entry which is preliminary data.</text>
</comment>
<reference evidence="1 2" key="1">
    <citation type="submission" date="2023-08" db="EMBL/GenBank/DDBJ databases">
        <title>Black Yeasts Isolated from many extreme environments.</title>
        <authorList>
            <person name="Coleine C."/>
            <person name="Stajich J.E."/>
            <person name="Selbmann L."/>
        </authorList>
    </citation>
    <scope>NUCLEOTIDE SEQUENCE [LARGE SCALE GENOMIC DNA]</scope>
    <source>
        <strain evidence="1 2">CCFEE 5885</strain>
    </source>
</reference>
<evidence type="ECO:0000313" key="2">
    <source>
        <dbReference type="Proteomes" id="UP001345013"/>
    </source>
</evidence>
<gene>
    <name evidence="1" type="ORF">LTR24_003031</name>
</gene>
<dbReference type="Proteomes" id="UP001345013">
    <property type="component" value="Unassembled WGS sequence"/>
</dbReference>
<keyword evidence="2" id="KW-1185">Reference proteome</keyword>
<name>A0ABR0KG65_9EURO</name>